<dbReference type="PANTHER" id="PTHR22427">
    <property type="entry name" value="GH15728P"/>
    <property type="match status" value="1"/>
</dbReference>
<dbReference type="InterPro" id="IPR000210">
    <property type="entry name" value="BTB/POZ_dom"/>
</dbReference>
<protein>
    <recommendedName>
        <fullName evidence="2">BTB domain-containing protein</fullName>
    </recommendedName>
</protein>
<dbReference type="SMART" id="SM00225">
    <property type="entry name" value="BTB"/>
    <property type="match status" value="1"/>
</dbReference>
<proteinExistence type="predicted"/>
<dbReference type="EMBL" id="NHTK01000879">
    <property type="protein sequence ID" value="PPR04884.1"/>
    <property type="molecule type" value="Genomic_DNA"/>
</dbReference>
<evidence type="ECO:0000256" key="1">
    <source>
        <dbReference type="SAM" id="MobiDB-lite"/>
    </source>
</evidence>
<dbReference type="InParanoid" id="A0A409YPF2"/>
<dbReference type="Gene3D" id="3.30.710.10">
    <property type="entry name" value="Potassium Channel Kv1.1, Chain A"/>
    <property type="match status" value="1"/>
</dbReference>
<dbReference type="AlphaFoldDB" id="A0A409YPF2"/>
<dbReference type="OrthoDB" id="2130750at2759"/>
<feature type="non-terminal residue" evidence="3">
    <location>
        <position position="802"/>
    </location>
</feature>
<feature type="region of interest" description="Disordered" evidence="1">
    <location>
        <begin position="1"/>
        <end position="23"/>
    </location>
</feature>
<dbReference type="Proteomes" id="UP000284842">
    <property type="component" value="Unassembled WGS sequence"/>
</dbReference>
<dbReference type="PANTHER" id="PTHR22427:SF7">
    <property type="entry name" value="GH15728P"/>
    <property type="match status" value="1"/>
</dbReference>
<dbReference type="STRING" id="181874.A0A409YPF2"/>
<comment type="caution">
    <text evidence="3">The sequence shown here is derived from an EMBL/GenBank/DDBJ whole genome shotgun (WGS) entry which is preliminary data.</text>
</comment>
<feature type="compositionally biased region" description="Polar residues" evidence="1">
    <location>
        <begin position="648"/>
        <end position="663"/>
    </location>
</feature>
<reference evidence="3 4" key="1">
    <citation type="journal article" date="2018" name="Evol. Lett.">
        <title>Horizontal gene cluster transfer increased hallucinogenic mushroom diversity.</title>
        <authorList>
            <person name="Reynolds H.T."/>
            <person name="Vijayakumar V."/>
            <person name="Gluck-Thaler E."/>
            <person name="Korotkin H.B."/>
            <person name="Matheny P.B."/>
            <person name="Slot J.C."/>
        </authorList>
    </citation>
    <scope>NUCLEOTIDE SEQUENCE [LARGE SCALE GENOMIC DNA]</scope>
    <source>
        <strain evidence="3 4">2629</strain>
    </source>
</reference>
<name>A0A409YPF2_9AGAR</name>
<feature type="compositionally biased region" description="Basic and acidic residues" evidence="1">
    <location>
        <begin position="667"/>
        <end position="696"/>
    </location>
</feature>
<evidence type="ECO:0000313" key="3">
    <source>
        <dbReference type="EMBL" id="PPR04884.1"/>
    </source>
</evidence>
<dbReference type="Pfam" id="PF00651">
    <property type="entry name" value="BTB"/>
    <property type="match status" value="1"/>
</dbReference>
<evidence type="ECO:0000259" key="2">
    <source>
        <dbReference type="PROSITE" id="PS50097"/>
    </source>
</evidence>
<accession>A0A409YPF2</accession>
<feature type="region of interest" description="Disordered" evidence="1">
    <location>
        <begin position="775"/>
        <end position="802"/>
    </location>
</feature>
<organism evidence="3 4">
    <name type="scientific">Panaeolus cyanescens</name>
    <dbReference type="NCBI Taxonomy" id="181874"/>
    <lineage>
        <taxon>Eukaryota</taxon>
        <taxon>Fungi</taxon>
        <taxon>Dikarya</taxon>
        <taxon>Basidiomycota</taxon>
        <taxon>Agaricomycotina</taxon>
        <taxon>Agaricomycetes</taxon>
        <taxon>Agaricomycetidae</taxon>
        <taxon>Agaricales</taxon>
        <taxon>Agaricineae</taxon>
        <taxon>Galeropsidaceae</taxon>
        <taxon>Panaeolus</taxon>
    </lineage>
</organism>
<feature type="region of interest" description="Disordered" evidence="1">
    <location>
        <begin position="578"/>
        <end position="758"/>
    </location>
</feature>
<dbReference type="SUPFAM" id="SSF54695">
    <property type="entry name" value="POZ domain"/>
    <property type="match status" value="1"/>
</dbReference>
<gene>
    <name evidence="3" type="ORF">CVT24_007143</name>
</gene>
<feature type="compositionally biased region" description="Polar residues" evidence="1">
    <location>
        <begin position="586"/>
        <end position="598"/>
    </location>
</feature>
<dbReference type="PROSITE" id="PS50097">
    <property type="entry name" value="BTB"/>
    <property type="match status" value="1"/>
</dbReference>
<feature type="domain" description="BTB" evidence="2">
    <location>
        <begin position="190"/>
        <end position="278"/>
    </location>
</feature>
<dbReference type="CDD" id="cd18186">
    <property type="entry name" value="BTB_POZ_ZBTB_KLHL-like"/>
    <property type="match status" value="1"/>
</dbReference>
<feature type="compositionally biased region" description="Basic and acidic residues" evidence="1">
    <location>
        <begin position="777"/>
        <end position="787"/>
    </location>
</feature>
<evidence type="ECO:0000313" key="4">
    <source>
        <dbReference type="Proteomes" id="UP000284842"/>
    </source>
</evidence>
<sequence length="802" mass="88900">MAQVAITSPPPPGLQEATKNSTQSWQDHLHTLFKLAKDRFPDVVWEVGEGPDSTEEVWGHKAIVYARAPPTFQSRYFALRQPNALYDVENAADSALSLDPSTYGVSEPSTATLTHPPSTGPLRLNASINPALFANELEYLYTGKGFGEAFEFLFDASEAREHDPSSDAESLRIDKLRKDLVFMWRSRLFSDVRIALTDHSSSSPNHEATTAIFSSHRFILVSRSPYFYDALVSWPMKPQPPGAAKEVPIITLPSPPFTPASLHFTLGFLYTGTLVFSHRTYDLSTAFGIMRAALFLSLPTLHDEIQARIVQEMLHGLFHAFITFNEYERLTGGKWGTGGCRCRQCARRAPRVLEFALEEDVKNPHLERGARRALVGHFGEGWATQEFASLAQKHRESVLKGLGKRTTPTNVFPILFAAEHALSKLASVIDSWGDISREMIFSARKVVDEVLTRESEKCFESEEWMEIMSGDGVRFEDGERVEWAMAAVLRGVREQWAPSVYQTLVSSILLRPHPTEGNASMLSATSHIRVQVEQTRVELLKWIGKRWLAIRNARGFDSLEPWALKEISDDIEVPIDDLLNPPAYPSTHQGSSTSTPRNSSHRGSHPSPNANNSTHNSRHRNTRDLHQHLLRPISQHPHTSKVEPDSDAGSSMRMSVLSKSVHSAVSRMDRESVRGDRESVRESVRERERVGDRDTQLRSSTTSGAAGYTSAASSVRSVARSDRTVGTARRPVGAAGSAGKSPVPSRTSSPLGGNDMSPAKMIARDVRAGKGLSAIEHAGRMKDRPDSKMAPSEIEVGMYHED</sequence>
<feature type="compositionally biased region" description="Low complexity" evidence="1">
    <location>
        <begin position="699"/>
        <end position="718"/>
    </location>
</feature>
<keyword evidence="4" id="KW-1185">Reference proteome</keyword>
<dbReference type="InterPro" id="IPR011333">
    <property type="entry name" value="SKP1/BTB/POZ_sf"/>
</dbReference>
<feature type="compositionally biased region" description="Polar residues" evidence="1">
    <location>
        <begin position="606"/>
        <end position="615"/>
    </location>
</feature>